<keyword evidence="3 5" id="KW-1133">Transmembrane helix</keyword>
<feature type="transmembrane region" description="Helical" evidence="5">
    <location>
        <begin position="12"/>
        <end position="32"/>
    </location>
</feature>
<proteinExistence type="predicted"/>
<reference evidence="7" key="1">
    <citation type="submission" date="2019-11" db="EMBL/GenBank/DDBJ databases">
        <title>Description of Pedobacter sp. LMG 31464T.</title>
        <authorList>
            <person name="Carlier A."/>
            <person name="Qi S."/>
            <person name="Vandamme P."/>
        </authorList>
    </citation>
    <scope>NUCLEOTIDE SEQUENCE</scope>
    <source>
        <strain evidence="7">LMG 31464</strain>
    </source>
</reference>
<feature type="transmembrane region" description="Helical" evidence="5">
    <location>
        <begin position="210"/>
        <end position="228"/>
    </location>
</feature>
<dbReference type="InterPro" id="IPR007016">
    <property type="entry name" value="O-antigen_ligase-rel_domated"/>
</dbReference>
<gene>
    <name evidence="7" type="ORF">GM921_00430</name>
</gene>
<dbReference type="SUPFAM" id="SSF48452">
    <property type="entry name" value="TPR-like"/>
    <property type="match status" value="1"/>
</dbReference>
<feature type="transmembrane region" description="Helical" evidence="5">
    <location>
        <begin position="62"/>
        <end position="80"/>
    </location>
</feature>
<organism evidence="7 8">
    <name type="scientific">Pedobacter planticolens</name>
    <dbReference type="NCBI Taxonomy" id="2679964"/>
    <lineage>
        <taxon>Bacteria</taxon>
        <taxon>Pseudomonadati</taxon>
        <taxon>Bacteroidota</taxon>
        <taxon>Sphingobacteriia</taxon>
        <taxon>Sphingobacteriales</taxon>
        <taxon>Sphingobacteriaceae</taxon>
        <taxon>Pedobacter</taxon>
    </lineage>
</organism>
<evidence type="ECO:0000259" key="6">
    <source>
        <dbReference type="Pfam" id="PF04932"/>
    </source>
</evidence>
<feature type="domain" description="O-antigen ligase-related" evidence="6">
    <location>
        <begin position="22"/>
        <end position="163"/>
    </location>
</feature>
<evidence type="ECO:0000313" key="8">
    <source>
        <dbReference type="Proteomes" id="UP000601055"/>
    </source>
</evidence>
<comment type="caution">
    <text evidence="7">The sequence shown here is derived from an EMBL/GenBank/DDBJ whole genome shotgun (WGS) entry which is preliminary data.</text>
</comment>
<keyword evidence="8" id="KW-1185">Reference proteome</keyword>
<feature type="transmembrane region" description="Helical" evidence="5">
    <location>
        <begin position="235"/>
        <end position="252"/>
    </location>
</feature>
<protein>
    <recommendedName>
        <fullName evidence="6">O-antigen ligase-related domain-containing protein</fullName>
    </recommendedName>
</protein>
<dbReference type="Proteomes" id="UP000601055">
    <property type="component" value="Unassembled WGS sequence"/>
</dbReference>
<feature type="transmembrane region" description="Helical" evidence="5">
    <location>
        <begin position="185"/>
        <end position="204"/>
    </location>
</feature>
<name>A0A923DVR1_9SPHI</name>
<dbReference type="EMBL" id="WNXD01000001">
    <property type="protein sequence ID" value="MBB2143935.1"/>
    <property type="molecule type" value="Genomic_DNA"/>
</dbReference>
<evidence type="ECO:0000256" key="5">
    <source>
        <dbReference type="SAM" id="Phobius"/>
    </source>
</evidence>
<feature type="transmembrane region" description="Helical" evidence="5">
    <location>
        <begin position="38"/>
        <end position="55"/>
    </location>
</feature>
<sequence length="420" mass="48160">MKRRLKHFIEQNGLDYPILYLTVLLIIATLIFQNRALFIGYIFGLFLTLYISRGSARKTRTLILIFLSLIASSVSIAFLFKTDSTEGRLLIYKLSSKILSENFPKGIGLNNFDVAYGNAQIDYFKSGHYSQKEFMLADNIIHVYNDYLELIIELGWIGLVLILTFLISIGFLVNNALKNNVKSPILLFIACVQIIAISIASLFTFMIYQVHWQCVLLISFLIVIYFNGYLRLKPVLILGVILTGSLMAYHFGRYIVFKNDYGKAAEALSLSKGGYFDDANKLYKEVYPNLKYDNAITASYIQCLMDNEEFEEAEELLANLLQRNNSSVNYDLLGNCYEKQHKIKLAETAYLNSIYKAPNRFVGRFHLFLLYQNTNQSKKAKRIGMEILKMPVKVPSNTIEYFKATVKSELRKSDMLNKKA</sequence>
<dbReference type="InterPro" id="IPR051533">
    <property type="entry name" value="WaaL-like"/>
</dbReference>
<dbReference type="AlphaFoldDB" id="A0A923DVR1"/>
<dbReference type="PANTHER" id="PTHR37422">
    <property type="entry name" value="TEICHURONIC ACID BIOSYNTHESIS PROTEIN TUAE"/>
    <property type="match status" value="1"/>
</dbReference>
<feature type="transmembrane region" description="Helical" evidence="5">
    <location>
        <begin position="154"/>
        <end position="173"/>
    </location>
</feature>
<keyword evidence="2 5" id="KW-0812">Transmembrane</keyword>
<evidence type="ECO:0000256" key="1">
    <source>
        <dbReference type="ARBA" id="ARBA00004141"/>
    </source>
</evidence>
<keyword evidence="4 5" id="KW-0472">Membrane</keyword>
<dbReference type="InterPro" id="IPR011990">
    <property type="entry name" value="TPR-like_helical_dom_sf"/>
</dbReference>
<dbReference type="PANTHER" id="PTHR37422:SF13">
    <property type="entry name" value="LIPOPOLYSACCHARIDE BIOSYNTHESIS PROTEIN PA4999-RELATED"/>
    <property type="match status" value="1"/>
</dbReference>
<comment type="subcellular location">
    <subcellularLocation>
        <location evidence="1">Membrane</location>
        <topology evidence="1">Multi-pass membrane protein</topology>
    </subcellularLocation>
</comment>
<evidence type="ECO:0000256" key="3">
    <source>
        <dbReference type="ARBA" id="ARBA00022989"/>
    </source>
</evidence>
<dbReference type="Gene3D" id="1.25.40.10">
    <property type="entry name" value="Tetratricopeptide repeat domain"/>
    <property type="match status" value="1"/>
</dbReference>
<evidence type="ECO:0000256" key="2">
    <source>
        <dbReference type="ARBA" id="ARBA00022692"/>
    </source>
</evidence>
<dbReference type="RefSeq" id="WP_182920640.1">
    <property type="nucleotide sequence ID" value="NZ_WNXD01000001.1"/>
</dbReference>
<evidence type="ECO:0000256" key="4">
    <source>
        <dbReference type="ARBA" id="ARBA00023136"/>
    </source>
</evidence>
<dbReference type="Pfam" id="PF04932">
    <property type="entry name" value="Wzy_C"/>
    <property type="match status" value="1"/>
</dbReference>
<evidence type="ECO:0000313" key="7">
    <source>
        <dbReference type="EMBL" id="MBB2143935.1"/>
    </source>
</evidence>
<dbReference type="GO" id="GO:0016020">
    <property type="term" value="C:membrane"/>
    <property type="evidence" value="ECO:0007669"/>
    <property type="project" value="UniProtKB-SubCell"/>
</dbReference>
<accession>A0A923DVR1</accession>